<evidence type="ECO:0000313" key="1">
    <source>
        <dbReference type="EMBL" id="MCW2281380.1"/>
    </source>
</evidence>
<sequence length="102" mass="12140">MTKILKMGDGIVAVTKKELDRLYIEEENGWFKSQRIRELEKELADTKYELATTKKEVAFLKARETREQRKSRKQLEPSSYERRRIARRVVISEIGGIRYGEY</sequence>
<accession>A0AAW5TJQ7</accession>
<organism evidence="1 2">
    <name type="scientific">Lactococcus lactis</name>
    <dbReference type="NCBI Taxonomy" id="1358"/>
    <lineage>
        <taxon>Bacteria</taxon>
        <taxon>Bacillati</taxon>
        <taxon>Bacillota</taxon>
        <taxon>Bacilli</taxon>
        <taxon>Lactobacillales</taxon>
        <taxon>Streptococcaceae</taxon>
        <taxon>Lactococcus</taxon>
    </lineage>
</organism>
<dbReference type="EMBL" id="JAOQNN010000001">
    <property type="protein sequence ID" value="MCW2281380.1"/>
    <property type="molecule type" value="Genomic_DNA"/>
</dbReference>
<dbReference type="RefSeq" id="WP_264653941.1">
    <property type="nucleotide sequence ID" value="NZ_JAOQNN010000001.1"/>
</dbReference>
<dbReference type="AlphaFoldDB" id="A0AAW5TJQ7"/>
<gene>
    <name evidence="1" type="ORF">M2256_001838</name>
</gene>
<name>A0AAW5TJQ7_9LACT</name>
<comment type="caution">
    <text evidence="1">The sequence shown here is derived from an EMBL/GenBank/DDBJ whole genome shotgun (WGS) entry which is preliminary data.</text>
</comment>
<reference evidence="1" key="1">
    <citation type="submission" date="2023-08" db="EMBL/GenBank/DDBJ databases">
        <title>Genomic analyses of the natural microbiome of Caenorhabditis elegans.</title>
        <authorList>
            <person name="Samuel B."/>
        </authorList>
    </citation>
    <scope>NUCLEOTIDE SEQUENCE</scope>
    <source>
        <strain evidence="1">BIGb0220</strain>
    </source>
</reference>
<proteinExistence type="predicted"/>
<protein>
    <submittedName>
        <fullName evidence="1">Uncharacterized protein</fullName>
    </submittedName>
</protein>
<evidence type="ECO:0000313" key="2">
    <source>
        <dbReference type="Proteomes" id="UP001207687"/>
    </source>
</evidence>
<dbReference type="Proteomes" id="UP001207687">
    <property type="component" value="Unassembled WGS sequence"/>
</dbReference>